<dbReference type="PROSITE" id="PS51257">
    <property type="entry name" value="PROKAR_LIPOPROTEIN"/>
    <property type="match status" value="1"/>
</dbReference>
<dbReference type="GeneID" id="5545697"/>
<accession>A7TJQ0</accession>
<organism evidence="3">
    <name type="scientific">Vanderwaltozyma polyspora (strain ATCC 22028 / DSM 70294 / BCRC 21397 / CBS 2163 / NBRC 10782 / NRRL Y-8283 / UCD 57-17)</name>
    <name type="common">Kluyveromyces polysporus</name>
    <dbReference type="NCBI Taxonomy" id="436907"/>
    <lineage>
        <taxon>Eukaryota</taxon>
        <taxon>Fungi</taxon>
        <taxon>Dikarya</taxon>
        <taxon>Ascomycota</taxon>
        <taxon>Saccharomycotina</taxon>
        <taxon>Saccharomycetes</taxon>
        <taxon>Saccharomycetales</taxon>
        <taxon>Saccharomycetaceae</taxon>
        <taxon>Vanderwaltozyma</taxon>
    </lineage>
</organism>
<dbReference type="RefSeq" id="XP_001645337.1">
    <property type="nucleotide sequence ID" value="XM_001645287.1"/>
</dbReference>
<evidence type="ECO:0000313" key="3">
    <source>
        <dbReference type="Proteomes" id="UP000000267"/>
    </source>
</evidence>
<dbReference type="OMA" id="INDTEWD"/>
<dbReference type="HOGENOM" id="CLU_842437_0_0_1"/>
<keyword evidence="1" id="KW-0732">Signal</keyword>
<dbReference type="InParanoid" id="A7TJQ0"/>
<sequence>MKLFNTVVVSLILAGTGSCVSSSSSTSRSSSTISATSSGVAILPVNTSVPVAPNYNKLSIEYMGDMILVSQTVVTCNPMFGIINPAVSAAQSTTCFYNGLSCMMNLSAKILEGWDMLDNNNTLKMSVESLFNAYREKNTIEMDLEDSLKLSDKSTMKMNLEMDSNESLIKQMYIKVGTVLLKPLDLKTKIFFKSNDVLERTQERLGCVSFYFGPRAIFSRKEIEIETCLSRYGSRVLMERSKKRTLYRGVRAAYKAFRQMGFLQFLKSPMQLFNQLLHMFRDHLEEGMAKMQRMTEIVTSEEWDGKKVSFTMYDDNYGDDVDPTYRTFLFSVHASKTNGHL</sequence>
<dbReference type="EMBL" id="DS480403">
    <property type="protein sequence ID" value="EDO17479.1"/>
    <property type="molecule type" value="Genomic_DNA"/>
</dbReference>
<evidence type="ECO:0000313" key="2">
    <source>
        <dbReference type="EMBL" id="EDO17479.1"/>
    </source>
</evidence>
<feature type="signal peptide" evidence="1">
    <location>
        <begin position="1"/>
        <end position="19"/>
    </location>
</feature>
<protein>
    <submittedName>
        <fullName evidence="2">Uncharacterized protein</fullName>
    </submittedName>
</protein>
<dbReference type="Proteomes" id="UP000000267">
    <property type="component" value="Unassembled WGS sequence"/>
</dbReference>
<reference evidence="2 3" key="1">
    <citation type="journal article" date="2007" name="Proc. Natl. Acad. Sci. U.S.A.">
        <title>Independent sorting-out of thousands of duplicated gene pairs in two yeast species descended from a whole-genome duplication.</title>
        <authorList>
            <person name="Scannell D.R."/>
            <person name="Frank A.C."/>
            <person name="Conant G.C."/>
            <person name="Byrne K.P."/>
            <person name="Woolfit M."/>
            <person name="Wolfe K.H."/>
        </authorList>
    </citation>
    <scope>NUCLEOTIDE SEQUENCE [LARGE SCALE GENOMIC DNA]</scope>
    <source>
        <strain evidence="3">ATCC 22028 / DSM 70294 / BCRC 21397 / CBS 2163 / NBRC 10782 / NRRL Y-8283 / UCD 57-17</strain>
    </source>
</reference>
<dbReference type="AlphaFoldDB" id="A7TJQ0"/>
<name>A7TJQ0_VANPO</name>
<dbReference type="PhylomeDB" id="A7TJQ0"/>
<dbReference type="OrthoDB" id="10536082at2759"/>
<keyword evidence="3" id="KW-1185">Reference proteome</keyword>
<gene>
    <name evidence="2" type="ORF">Kpol_1058p16</name>
</gene>
<feature type="chain" id="PRO_5002715639" evidence="1">
    <location>
        <begin position="20"/>
        <end position="341"/>
    </location>
</feature>
<proteinExistence type="predicted"/>
<dbReference type="KEGG" id="vpo:Kpol_1058p16"/>
<evidence type="ECO:0000256" key="1">
    <source>
        <dbReference type="SAM" id="SignalP"/>
    </source>
</evidence>
<dbReference type="eggNOG" id="ENOG502SAIJ">
    <property type="taxonomic scope" value="Eukaryota"/>
</dbReference>